<keyword evidence="1" id="KW-1133">Transmembrane helix</keyword>
<name>A0AAE0WS66_9PEZI</name>
<evidence type="ECO:0000256" key="1">
    <source>
        <dbReference type="SAM" id="Phobius"/>
    </source>
</evidence>
<accession>A0AAE0WS66</accession>
<dbReference type="PANTHER" id="PTHR37471">
    <property type="entry name" value="UNNAMED PRODUCT"/>
    <property type="match status" value="1"/>
</dbReference>
<protein>
    <recommendedName>
        <fullName evidence="4">AB hydrolase-1 domain-containing protein</fullName>
    </recommendedName>
</protein>
<dbReference type="Gene3D" id="3.40.50.1820">
    <property type="entry name" value="alpha/beta hydrolase"/>
    <property type="match status" value="1"/>
</dbReference>
<dbReference type="Proteomes" id="UP001274830">
    <property type="component" value="Unassembled WGS sequence"/>
</dbReference>
<dbReference type="InterPro" id="IPR029058">
    <property type="entry name" value="AB_hydrolase_fold"/>
</dbReference>
<evidence type="ECO:0000313" key="2">
    <source>
        <dbReference type="EMBL" id="KAK3677081.1"/>
    </source>
</evidence>
<keyword evidence="1" id="KW-0812">Transmembrane</keyword>
<dbReference type="EMBL" id="JAUTXT010000008">
    <property type="protein sequence ID" value="KAK3677081.1"/>
    <property type="molecule type" value="Genomic_DNA"/>
</dbReference>
<gene>
    <name evidence="2" type="ORF">LTR78_003286</name>
</gene>
<sequence length="528" mass="60985">MLNNTWSEYLTIRLVILFLHSLAPLCTVYTLTLLRRAFFARRFSQPVFTTPFQLYCAAETTFFAFTLWYRGRLQREAVHPPLRSKEDRKKLFDKVRSEIHDPQKFLQGWFRGAKIEEIGREDLREFLSWAFFEARTDDESEGELEALVGKVEKMMGSSFKPGKGGAKSLRLTLDPIEIQWRSLLWYGIIMLVDTIVHVRFLVYGFGYRSTRGGSLSVFPPRPLPAVTMAVGKRSPAEGISYWVKRHTSTTRLPVVYIHGIGVGLHPYVEFLHEVDRATNHGHDAKDQVGIICIEVLQISSRLTHSMLTRADFLAQTTKILNHEQGYNRFVLISHSYGSVFSTHMLTDDTMSKRVAATLLVDPVTMILHMPDVAYNFTIRKPTTANEWQLWYFASKDPGVAHTLGRHFFWSENILWRDRIAHLVENGIRVTASLARRDLIVDTEAVGAYLMEKKVLDPVVVKEGNGKTKMELSVNEKDGREDEDWKVRKWKGKGLEVLWWDDLDHAQVFDNKDDRRKLVEVVREYCTNE</sequence>
<evidence type="ECO:0008006" key="4">
    <source>
        <dbReference type="Google" id="ProtNLM"/>
    </source>
</evidence>
<keyword evidence="1" id="KW-0472">Membrane</keyword>
<proteinExistence type="predicted"/>
<reference evidence="2" key="1">
    <citation type="submission" date="2023-07" db="EMBL/GenBank/DDBJ databases">
        <title>Black Yeasts Isolated from many extreme environments.</title>
        <authorList>
            <person name="Coleine C."/>
            <person name="Stajich J.E."/>
            <person name="Selbmann L."/>
        </authorList>
    </citation>
    <scope>NUCLEOTIDE SEQUENCE</scope>
    <source>
        <strain evidence="2">CCFEE 5485</strain>
    </source>
</reference>
<dbReference type="AlphaFoldDB" id="A0AAE0WS66"/>
<keyword evidence="3" id="KW-1185">Reference proteome</keyword>
<feature type="transmembrane region" description="Helical" evidence="1">
    <location>
        <begin position="12"/>
        <end position="34"/>
    </location>
</feature>
<comment type="caution">
    <text evidence="2">The sequence shown here is derived from an EMBL/GenBank/DDBJ whole genome shotgun (WGS) entry which is preliminary data.</text>
</comment>
<organism evidence="2 3">
    <name type="scientific">Recurvomyces mirabilis</name>
    <dbReference type="NCBI Taxonomy" id="574656"/>
    <lineage>
        <taxon>Eukaryota</taxon>
        <taxon>Fungi</taxon>
        <taxon>Dikarya</taxon>
        <taxon>Ascomycota</taxon>
        <taxon>Pezizomycotina</taxon>
        <taxon>Dothideomycetes</taxon>
        <taxon>Dothideomycetidae</taxon>
        <taxon>Mycosphaerellales</taxon>
        <taxon>Teratosphaeriaceae</taxon>
        <taxon>Recurvomyces</taxon>
    </lineage>
</organism>
<evidence type="ECO:0000313" key="3">
    <source>
        <dbReference type="Proteomes" id="UP001274830"/>
    </source>
</evidence>
<dbReference type="PANTHER" id="PTHR37471:SF1">
    <property type="entry name" value="AB HYDROLASE-1 DOMAIN-CONTAINING PROTEIN"/>
    <property type="match status" value="1"/>
</dbReference>
<dbReference type="SUPFAM" id="SSF53474">
    <property type="entry name" value="alpha/beta-Hydrolases"/>
    <property type="match status" value="1"/>
</dbReference>